<dbReference type="SUPFAM" id="SSF81321">
    <property type="entry name" value="Family A G protein-coupled receptor-like"/>
    <property type="match status" value="4"/>
</dbReference>
<feature type="transmembrane region" description="Helical" evidence="6">
    <location>
        <begin position="131"/>
        <end position="151"/>
    </location>
</feature>
<comment type="caution">
    <text evidence="8">The sequence shown here is derived from an EMBL/GenBank/DDBJ whole genome shotgun (WGS) entry which is preliminary data.</text>
</comment>
<feature type="transmembrane region" description="Helical" evidence="6">
    <location>
        <begin position="295"/>
        <end position="316"/>
    </location>
</feature>
<evidence type="ECO:0000256" key="3">
    <source>
        <dbReference type="ARBA" id="ARBA00022692"/>
    </source>
</evidence>
<keyword evidence="5 6" id="KW-0472">Membrane</keyword>
<comment type="subcellular location">
    <subcellularLocation>
        <location evidence="1">Cell membrane</location>
        <topology evidence="1">Multi-pass membrane protein</topology>
    </subcellularLocation>
</comment>
<dbReference type="PRINTS" id="PR00237">
    <property type="entry name" value="GPCRRHODOPSN"/>
</dbReference>
<feature type="transmembrane region" description="Helical" evidence="6">
    <location>
        <begin position="569"/>
        <end position="588"/>
    </location>
</feature>
<reference evidence="8 9" key="1">
    <citation type="submission" date="2022-05" db="EMBL/GenBank/DDBJ databases">
        <authorList>
            <consortium name="Genoscope - CEA"/>
            <person name="William W."/>
        </authorList>
    </citation>
    <scope>NUCLEOTIDE SEQUENCE [LARGE SCALE GENOMIC DNA]</scope>
</reference>
<evidence type="ECO:0000256" key="4">
    <source>
        <dbReference type="ARBA" id="ARBA00022989"/>
    </source>
</evidence>
<feature type="transmembrane region" description="Helical" evidence="6">
    <location>
        <begin position="418"/>
        <end position="437"/>
    </location>
</feature>
<keyword evidence="9" id="KW-1185">Reference proteome</keyword>
<feature type="transmembrane region" description="Helical" evidence="6">
    <location>
        <begin position="12"/>
        <end position="35"/>
    </location>
</feature>
<feature type="domain" description="G-protein coupled receptors family 1 profile" evidence="7">
    <location>
        <begin position="505"/>
        <end position="850"/>
    </location>
</feature>
<feature type="transmembrane region" description="Helical" evidence="6">
    <location>
        <begin position="807"/>
        <end position="827"/>
    </location>
</feature>
<feature type="transmembrane region" description="Helical" evidence="6">
    <location>
        <begin position="608"/>
        <end position="628"/>
    </location>
</feature>
<evidence type="ECO:0000313" key="8">
    <source>
        <dbReference type="EMBL" id="CAH3110117.1"/>
    </source>
</evidence>
<feature type="transmembrane region" description="Helical" evidence="6">
    <location>
        <begin position="523"/>
        <end position="539"/>
    </location>
</feature>
<accession>A0ABN8NJM8</accession>
<name>A0ABN8NJM8_9CNID</name>
<feature type="transmembrane region" description="Helical" evidence="6">
    <location>
        <begin position="363"/>
        <end position="384"/>
    </location>
</feature>
<feature type="transmembrane region" description="Helical" evidence="6">
    <location>
        <begin position="478"/>
        <end position="511"/>
    </location>
</feature>
<feature type="domain" description="G-protein coupled receptors family 1 profile" evidence="7">
    <location>
        <begin position="27"/>
        <end position="142"/>
    </location>
</feature>
<dbReference type="PROSITE" id="PS50262">
    <property type="entry name" value="G_PROTEIN_RECEP_F1_2"/>
    <property type="match status" value="3"/>
</dbReference>
<dbReference type="EMBL" id="CALNXK010000022">
    <property type="protein sequence ID" value="CAH3110117.1"/>
    <property type="molecule type" value="Genomic_DNA"/>
</dbReference>
<keyword evidence="3 6" id="KW-0812">Transmembrane</keyword>
<keyword evidence="4 6" id="KW-1133">Transmembrane helix</keyword>
<dbReference type="Pfam" id="PF00001">
    <property type="entry name" value="7tm_1"/>
    <property type="match status" value="4"/>
</dbReference>
<gene>
    <name evidence="8" type="ORF">PLOB_00018680</name>
</gene>
<proteinExistence type="predicted"/>
<organism evidence="8 9">
    <name type="scientific">Porites lobata</name>
    <dbReference type="NCBI Taxonomy" id="104759"/>
    <lineage>
        <taxon>Eukaryota</taxon>
        <taxon>Metazoa</taxon>
        <taxon>Cnidaria</taxon>
        <taxon>Anthozoa</taxon>
        <taxon>Hexacorallia</taxon>
        <taxon>Scleractinia</taxon>
        <taxon>Fungiina</taxon>
        <taxon>Poritidae</taxon>
        <taxon>Porites</taxon>
    </lineage>
</organism>
<evidence type="ECO:0000256" key="2">
    <source>
        <dbReference type="ARBA" id="ARBA00022475"/>
    </source>
</evidence>
<dbReference type="CDD" id="cd00637">
    <property type="entry name" value="7tm_classA_rhodopsin-like"/>
    <property type="match status" value="4"/>
</dbReference>
<feature type="transmembrane region" description="Helical" evidence="6">
    <location>
        <begin position="337"/>
        <end position="357"/>
    </location>
</feature>
<evidence type="ECO:0000313" key="9">
    <source>
        <dbReference type="Proteomes" id="UP001159405"/>
    </source>
</evidence>
<feature type="transmembrane region" description="Helical" evidence="6">
    <location>
        <begin position="90"/>
        <end position="110"/>
    </location>
</feature>
<dbReference type="Gene3D" id="1.10.1220.70">
    <property type="match status" value="1"/>
</dbReference>
<feature type="transmembrane region" description="Helical" evidence="6">
    <location>
        <begin position="640"/>
        <end position="662"/>
    </location>
</feature>
<protein>
    <recommendedName>
        <fullName evidence="7">G-protein coupled receptors family 1 profile domain-containing protein</fullName>
    </recommendedName>
</protein>
<feature type="transmembrane region" description="Helical" evidence="6">
    <location>
        <begin position="766"/>
        <end position="786"/>
    </location>
</feature>
<dbReference type="InterPro" id="IPR017452">
    <property type="entry name" value="GPCR_Rhodpsn_7TM"/>
</dbReference>
<evidence type="ECO:0000256" key="6">
    <source>
        <dbReference type="SAM" id="Phobius"/>
    </source>
</evidence>
<feature type="transmembrane region" description="Helical" evidence="6">
    <location>
        <begin position="833"/>
        <end position="852"/>
    </location>
</feature>
<feature type="transmembrane region" description="Helical" evidence="6">
    <location>
        <begin position="723"/>
        <end position="746"/>
    </location>
</feature>
<keyword evidence="2" id="KW-1003">Cell membrane</keyword>
<feature type="transmembrane region" description="Helical" evidence="6">
    <location>
        <begin position="253"/>
        <end position="275"/>
    </location>
</feature>
<evidence type="ECO:0000256" key="5">
    <source>
        <dbReference type="ARBA" id="ARBA00023136"/>
    </source>
</evidence>
<dbReference type="PANTHER" id="PTHR22750">
    <property type="entry name" value="G-PROTEIN COUPLED RECEPTOR"/>
    <property type="match status" value="1"/>
</dbReference>
<evidence type="ECO:0000259" key="7">
    <source>
        <dbReference type="PROSITE" id="PS50262"/>
    </source>
</evidence>
<dbReference type="InterPro" id="IPR000276">
    <property type="entry name" value="GPCR_Rhodpsn"/>
</dbReference>
<feature type="non-terminal residue" evidence="8">
    <location>
        <position position="1"/>
    </location>
</feature>
<dbReference type="Gene3D" id="1.20.1070.10">
    <property type="entry name" value="Rhodopsin 7-helix transmembrane proteins"/>
    <property type="match status" value="4"/>
</dbReference>
<feature type="domain" description="G-protein coupled receptors family 1 profile" evidence="7">
    <location>
        <begin position="233"/>
        <end position="435"/>
    </location>
</feature>
<feature type="transmembrane region" description="Helical" evidence="6">
    <location>
        <begin position="47"/>
        <end position="70"/>
    </location>
</feature>
<sequence length="872" mass="98280">EYFLENTVISLFSIALNLGSCPVIIMMNVLVIVAIKTRRRLQSEYNILLACLAGTDLAVGLVSQPLFIAQEILFLSGASLVDYCDFFRKTVFVFLVPCIESLLILAILSTERYIAMKYSLRYASIVTTPRLIGAVVCSWLVSTSSLIFWLIPATRSVLSGLLVYATIFPATLIIVSCHTKVYFVSRRHMNQIKTQRLPSETKAKFKEYFLENTVISLLSTALNLGSCPVIILMNVLVIVAIKTRRRLQSTYNILLACLAVTDLAVGVVSQPLFIAQEIYFLSGASLVDYCYLFRLIVYVLLVPNIESLLILAILSTERYVAMKYSLRYNSIVTTPKLIGVVVYGWLISAIPLITSLIPGIRFAGLSALLAYITVIPPFLVIVFYHTKVYFISRRHMNQIKTEQLPSTTKAKFLKERKALKTTSIIIGFLFLSIMPSLNNINSFKDSEILARKMDMNVNVSQNSALNVSIICRSREDEYIYILVNTIASLFSITLNLGSCPVIIFMNVLVIVAIKTRRRLQSEYNILLACLAGTDLAVGLVSQPLFIAQEIYFLSGASLVDYCRFYRRIVFVYLVPCIESLLILAILSTERYIAMKYSLRYASIVTTPKLFGAVVCSWFISTMSFIFWMIPATRSTLSGRLVYLTVTPAILVIMFCHTTVYFVSRRHNVASCRVAKERYFWEYILATLPVIALNLGSCPIIILMNALVIIAVKARRRLQSIYNILLACLAGTDLAVGLVSQSLFIAQEILFLSGTSVEDYCQFYRKTVFFCLFPSIESLLILALLSIERYIAMKFSLRYASLITTPRLIGAVLCSWIISVISVILWLIPTNLRALVLSCILLNSLLNPVIHCWRNKDLRKVMMELLKMRQNEN</sequence>
<dbReference type="Proteomes" id="UP001159405">
    <property type="component" value="Unassembled WGS sequence"/>
</dbReference>
<evidence type="ECO:0000256" key="1">
    <source>
        <dbReference type="ARBA" id="ARBA00004651"/>
    </source>
</evidence>